<dbReference type="AlphaFoldDB" id="A0A1G8SFB7"/>
<dbReference type="GO" id="GO:0070402">
    <property type="term" value="F:NADPH binding"/>
    <property type="evidence" value="ECO:0007669"/>
    <property type="project" value="TreeGrafter"/>
</dbReference>
<name>A0A1G8SFB7_9RHOB</name>
<evidence type="ECO:0000259" key="3">
    <source>
        <dbReference type="Pfam" id="PF00107"/>
    </source>
</evidence>
<reference evidence="4 5" key="1">
    <citation type="submission" date="2016-10" db="EMBL/GenBank/DDBJ databases">
        <authorList>
            <person name="de Groot N.N."/>
        </authorList>
    </citation>
    <scope>NUCLEOTIDE SEQUENCE [LARGE SCALE GENOMIC DNA]</scope>
    <source>
        <strain evidence="4 5">DSM 28010</strain>
    </source>
</reference>
<dbReference type="SUPFAM" id="SSF51735">
    <property type="entry name" value="NAD(P)-binding Rossmann-fold domains"/>
    <property type="match status" value="1"/>
</dbReference>
<dbReference type="PANTHER" id="PTHR48106:SF18">
    <property type="entry name" value="QUINONE OXIDOREDUCTASE PIG3"/>
    <property type="match status" value="1"/>
</dbReference>
<feature type="domain" description="Alcohol dehydrogenase-like C-terminal" evidence="3">
    <location>
        <begin position="77"/>
        <end position="194"/>
    </location>
</feature>
<dbReference type="Proteomes" id="UP000199340">
    <property type="component" value="Unassembled WGS sequence"/>
</dbReference>
<dbReference type="EMBL" id="FNEB01000011">
    <property type="protein sequence ID" value="SDJ27952.1"/>
    <property type="molecule type" value="Genomic_DNA"/>
</dbReference>
<keyword evidence="2" id="KW-0560">Oxidoreductase</keyword>
<evidence type="ECO:0000313" key="5">
    <source>
        <dbReference type="Proteomes" id="UP000199340"/>
    </source>
</evidence>
<dbReference type="InterPro" id="IPR036291">
    <property type="entry name" value="NAD(P)-bd_dom_sf"/>
</dbReference>
<dbReference type="GO" id="GO:0016651">
    <property type="term" value="F:oxidoreductase activity, acting on NAD(P)H"/>
    <property type="evidence" value="ECO:0007669"/>
    <property type="project" value="TreeGrafter"/>
</dbReference>
<evidence type="ECO:0000256" key="2">
    <source>
        <dbReference type="ARBA" id="ARBA00023002"/>
    </source>
</evidence>
<dbReference type="PANTHER" id="PTHR48106">
    <property type="entry name" value="QUINONE OXIDOREDUCTASE PIG3-RELATED"/>
    <property type="match status" value="1"/>
</dbReference>
<gene>
    <name evidence="4" type="ORF">SAMN05421850_11159</name>
</gene>
<organism evidence="4 5">
    <name type="scientific">Lutimaribacter saemankumensis</name>
    <dbReference type="NCBI Taxonomy" id="490829"/>
    <lineage>
        <taxon>Bacteria</taxon>
        <taxon>Pseudomonadati</taxon>
        <taxon>Pseudomonadota</taxon>
        <taxon>Alphaproteobacteria</taxon>
        <taxon>Rhodobacterales</taxon>
        <taxon>Roseobacteraceae</taxon>
        <taxon>Lutimaribacter</taxon>
    </lineage>
</organism>
<sequence length="251" mass="27293">MGRLLKGRDVAFYVTPDGSGAWAEYAVTQAAVALPLKKGVSDRDAAGLIVNPVTAAAMLELVGAGDAFVFSAAASQLGKFVAGLARDQGKKMIALVRREDPIKLLKELGAEYVLNETSPTYAEDLERVLSKEKPVIFLDAVAGSASAQVHKAMGDDARWIIYGKLDTSPAEILDPSEMIFRNKSVEGFWTTSWASNTSFFRKLLVFGEVQNRFRDGQWTTHVSTELPIEHAIERLPQALAQPDGKVQILLS</sequence>
<evidence type="ECO:0000313" key="4">
    <source>
        <dbReference type="EMBL" id="SDJ27952.1"/>
    </source>
</evidence>
<dbReference type="Gene3D" id="3.40.50.720">
    <property type="entry name" value="NAD(P)-binding Rossmann-like Domain"/>
    <property type="match status" value="1"/>
</dbReference>
<protein>
    <submittedName>
        <fullName evidence="4">NADPH:quinone reductase</fullName>
    </submittedName>
</protein>
<dbReference type="InterPro" id="IPR013149">
    <property type="entry name" value="ADH-like_C"/>
</dbReference>
<accession>A0A1G8SFB7</accession>
<evidence type="ECO:0000256" key="1">
    <source>
        <dbReference type="ARBA" id="ARBA00022857"/>
    </source>
</evidence>
<keyword evidence="5" id="KW-1185">Reference proteome</keyword>
<dbReference type="Gene3D" id="3.90.180.10">
    <property type="entry name" value="Medium-chain alcohol dehydrogenases, catalytic domain"/>
    <property type="match status" value="1"/>
</dbReference>
<proteinExistence type="predicted"/>
<dbReference type="STRING" id="490829.SAMN05421850_11159"/>
<dbReference type="Pfam" id="PF00107">
    <property type="entry name" value="ADH_zinc_N"/>
    <property type="match status" value="1"/>
</dbReference>
<keyword evidence="1" id="KW-0521">NADP</keyword>